<organism evidence="1">
    <name type="scientific">Siphoviridae sp. ctxc31</name>
    <dbReference type="NCBI Taxonomy" id="2826520"/>
    <lineage>
        <taxon>Viruses</taxon>
        <taxon>Duplodnaviria</taxon>
        <taxon>Heunggongvirae</taxon>
        <taxon>Uroviricota</taxon>
        <taxon>Caudoviricetes</taxon>
    </lineage>
</organism>
<evidence type="ECO:0000313" key="1">
    <source>
        <dbReference type="EMBL" id="DAD83554.1"/>
    </source>
</evidence>
<reference evidence="1" key="1">
    <citation type="journal article" date="2021" name="Proc. Natl. Acad. Sci. U.S.A.">
        <title>A Catalog of Tens of Thousands of Viruses from Human Metagenomes Reveals Hidden Associations with Chronic Diseases.</title>
        <authorList>
            <person name="Tisza M.J."/>
            <person name="Buck C.B."/>
        </authorList>
    </citation>
    <scope>NUCLEOTIDE SEQUENCE</scope>
    <source>
        <strain evidence="1">Ctxc31</strain>
    </source>
</reference>
<name>A0A8S5MN25_9CAUD</name>
<accession>A0A8S5MN25</accession>
<dbReference type="EMBL" id="BK014938">
    <property type="protein sequence ID" value="DAD83554.1"/>
    <property type="molecule type" value="Genomic_DNA"/>
</dbReference>
<proteinExistence type="predicted"/>
<protein>
    <submittedName>
        <fullName evidence="1">Uncharacterized protein</fullName>
    </submittedName>
</protein>
<sequence>MIYKEDRKIEVFVEKEDTGSNRDLKLRLRIKNETFSFPCLTEGELRKFKECLDEYFDNKKIMTIGKLRESYDLTFAYYKIVRLSEFDIYGDFNVYISPDAIFKYDRKAGNTDKIVSGKVTLKNGNDLVDDFYFYCETLIQILDTQEVEEILGKKDQ</sequence>